<feature type="transmembrane region" description="Helical" evidence="1">
    <location>
        <begin position="102"/>
        <end position="121"/>
    </location>
</feature>
<dbReference type="AlphaFoldDB" id="A0A645D0K5"/>
<keyword evidence="1" id="KW-1133">Transmembrane helix</keyword>
<gene>
    <name evidence="2" type="ORF">SDC9_129710</name>
</gene>
<dbReference type="EMBL" id="VSSQ01031671">
    <property type="protein sequence ID" value="MPM82648.1"/>
    <property type="molecule type" value="Genomic_DNA"/>
</dbReference>
<accession>A0A645D0K5</accession>
<protein>
    <submittedName>
        <fullName evidence="2">Uncharacterized protein</fullName>
    </submittedName>
</protein>
<reference evidence="2" key="1">
    <citation type="submission" date="2019-08" db="EMBL/GenBank/DDBJ databases">
        <authorList>
            <person name="Kucharzyk K."/>
            <person name="Murdoch R.W."/>
            <person name="Higgins S."/>
            <person name="Loffler F."/>
        </authorList>
    </citation>
    <scope>NUCLEOTIDE SEQUENCE</scope>
</reference>
<keyword evidence="1" id="KW-0472">Membrane</keyword>
<feature type="transmembrane region" description="Helical" evidence="1">
    <location>
        <begin position="15"/>
        <end position="33"/>
    </location>
</feature>
<name>A0A645D0K5_9ZZZZ</name>
<proteinExistence type="predicted"/>
<comment type="caution">
    <text evidence="2">The sequence shown here is derived from an EMBL/GenBank/DDBJ whole genome shotgun (WGS) entry which is preliminary data.</text>
</comment>
<organism evidence="2">
    <name type="scientific">bioreactor metagenome</name>
    <dbReference type="NCBI Taxonomy" id="1076179"/>
    <lineage>
        <taxon>unclassified sequences</taxon>
        <taxon>metagenomes</taxon>
        <taxon>ecological metagenomes</taxon>
    </lineage>
</organism>
<keyword evidence="1" id="KW-0812">Transmembrane</keyword>
<evidence type="ECO:0000313" key="2">
    <source>
        <dbReference type="EMBL" id="MPM82648.1"/>
    </source>
</evidence>
<sequence length="136" mass="15411">MVFLKTSKLNSRKTTLPWVLLMTLIILHFRSAWISILRHSALRLVNFGALAQTEQSAPTRMLLRLSATILTCMLRPILLMIQKNPAGLQFPTCGLVNSRLNRLILLIRLTLSPAITNLMYITTMYWKVSKRAAASC</sequence>
<evidence type="ECO:0000256" key="1">
    <source>
        <dbReference type="SAM" id="Phobius"/>
    </source>
</evidence>